<gene>
    <name evidence="11" type="ORF">CHARACLAT_006582</name>
</gene>
<dbReference type="Gene3D" id="2.40.50.140">
    <property type="entry name" value="Nucleic acid-binding proteins"/>
    <property type="match status" value="1"/>
</dbReference>
<evidence type="ECO:0000313" key="11">
    <source>
        <dbReference type="EMBL" id="MED6266889.1"/>
    </source>
</evidence>
<protein>
    <recommendedName>
        <fullName evidence="10">S1-like domain-containing protein</fullName>
    </recommendedName>
</protein>
<keyword evidence="2" id="KW-0645">Protease</keyword>
<evidence type="ECO:0000256" key="7">
    <source>
        <dbReference type="PROSITE-ProRule" id="PRU00181"/>
    </source>
</evidence>
<dbReference type="InterPro" id="IPR025660">
    <property type="entry name" value="Pept_his_AS"/>
</dbReference>
<dbReference type="Pfam" id="PF00031">
    <property type="entry name" value="Cystatin"/>
    <property type="match status" value="1"/>
</dbReference>
<evidence type="ECO:0000313" key="12">
    <source>
        <dbReference type="Proteomes" id="UP001352852"/>
    </source>
</evidence>
<evidence type="ECO:0000256" key="8">
    <source>
        <dbReference type="SAM" id="MobiDB-lite"/>
    </source>
</evidence>
<keyword evidence="4" id="KW-0788">Thiol protease</keyword>
<keyword evidence="7" id="KW-0648">Protein biosynthesis</keyword>
<accession>A0ABU7CZ20</accession>
<keyword evidence="3" id="KW-0378">Hydrolase</keyword>
<dbReference type="InterPro" id="IPR001253">
    <property type="entry name" value="TIF_eIF-1A"/>
</dbReference>
<keyword evidence="12" id="KW-1185">Reference proteome</keyword>
<evidence type="ECO:0000256" key="9">
    <source>
        <dbReference type="SAM" id="SignalP"/>
    </source>
</evidence>
<dbReference type="SUPFAM" id="SSF50249">
    <property type="entry name" value="Nucleic acid-binding proteins"/>
    <property type="match status" value="1"/>
</dbReference>
<dbReference type="InterPro" id="IPR000010">
    <property type="entry name" value="Cystatin_dom"/>
</dbReference>
<feature type="domain" description="S1-like" evidence="10">
    <location>
        <begin position="498"/>
        <end position="582"/>
    </location>
</feature>
<dbReference type="InterPro" id="IPR039417">
    <property type="entry name" value="Peptidase_C1A_papain-like"/>
</dbReference>
<proteinExistence type="inferred from homology"/>
<keyword evidence="9" id="KW-0732">Signal</keyword>
<dbReference type="PROSITE" id="PS50832">
    <property type="entry name" value="S1_IF1_TYPE"/>
    <property type="match status" value="1"/>
</dbReference>
<dbReference type="PROSITE" id="PS00639">
    <property type="entry name" value="THIOL_PROTEASE_HIS"/>
    <property type="match status" value="1"/>
</dbReference>
<dbReference type="PROSITE" id="PS00139">
    <property type="entry name" value="THIOL_PROTEASE_CYS"/>
    <property type="match status" value="1"/>
</dbReference>
<dbReference type="SUPFAM" id="SSF54403">
    <property type="entry name" value="Cystatin/monellin"/>
    <property type="match status" value="1"/>
</dbReference>
<dbReference type="InterPro" id="IPR000668">
    <property type="entry name" value="Peptidase_C1A_C"/>
</dbReference>
<dbReference type="CDD" id="cd02248">
    <property type="entry name" value="Peptidase_C1A"/>
    <property type="match status" value="1"/>
</dbReference>
<dbReference type="CDD" id="cd05792">
    <property type="entry name" value="S1_eIF1AD_like"/>
    <property type="match status" value="1"/>
</dbReference>
<feature type="compositionally biased region" description="Acidic residues" evidence="8">
    <location>
        <begin position="620"/>
        <end position="635"/>
    </location>
</feature>
<dbReference type="InterPro" id="IPR013201">
    <property type="entry name" value="Prot_inhib_I29"/>
</dbReference>
<evidence type="ECO:0000256" key="6">
    <source>
        <dbReference type="ARBA" id="ARBA00023157"/>
    </source>
</evidence>
<dbReference type="Pfam" id="PF08246">
    <property type="entry name" value="Inhibitor_I29"/>
    <property type="match status" value="1"/>
</dbReference>
<evidence type="ECO:0000256" key="2">
    <source>
        <dbReference type="ARBA" id="ARBA00022670"/>
    </source>
</evidence>
<sequence length="673" mass="76612">MRVGVSCCPLIFCLALASVLGLGEDLDRPLFGSPGSPIRLHESDPDLKKMLLFAEERYNRGSNAMHLRRVSRFVSATKQLVKGIRYNMTLELSNTQCKKSTMLKTCDFYPETQKLKTEVCVFEVWDIPWQATTTLLKQKCQPKVSPALAETNKVEALSPIQPVEESVELLGQFKEFMVKYNKVYSSQEEADRRLRIFRKNLKMAEKLQSLDQGSAEYGVTKFSDLTEEEFRSTYLNPLLSQWTLHRPMKPAPPTIGPAPDSWDWRDHGAVSPVKNQGMCGSCWAFSVTGNIEGQWFLKNGTLLSLSEQELVDCDGLDQACRGGLPSNAYEAIEKLGGLETETDYSYKGHKQTCDFTDRKVAAYINSSVEISKDEKEIAAWLAEKGPISVALNAFAMQFYRKGVSHPLKIFCNPWMIDHAVLLVGYGDRNGIPFWAIKNSWGEDYGEEGYYYLYRGSNAFFLLLPPFCRCFETYFVSFVSCFQAGEGSCSPEFKMSRATKRKHVVKEVLGDFITPTENQQIVKVIGSRGNNLHETVTAQGETFLVSMPTKFRKNIWIKRGDFVIVDPIEEGEKVKAEISFILYKDHIQYLQKQQLWPEGFMEEQSAQDKTSRKEEQAKEKDEDEDEGSDSEDDESDLFVNTNRCNYQYSESEEEDDSEEEEERTENGSWGQPSL</sequence>
<dbReference type="InterPro" id="IPR000169">
    <property type="entry name" value="Pept_cys_AS"/>
</dbReference>
<dbReference type="SMART" id="SM00848">
    <property type="entry name" value="Inhibitor_I29"/>
    <property type="match status" value="1"/>
</dbReference>
<dbReference type="InterPro" id="IPR038765">
    <property type="entry name" value="Papain-like_cys_pep_sf"/>
</dbReference>
<dbReference type="Gene3D" id="1.10.287.2250">
    <property type="match status" value="1"/>
</dbReference>
<dbReference type="SMART" id="SM00645">
    <property type="entry name" value="Pept_C1"/>
    <property type="match status" value="1"/>
</dbReference>
<dbReference type="PANTHER" id="PTHR12411">
    <property type="entry name" value="CYSTEINE PROTEASE FAMILY C1-RELATED"/>
    <property type="match status" value="1"/>
</dbReference>
<dbReference type="Gene3D" id="1.10.1200.180">
    <property type="match status" value="1"/>
</dbReference>
<dbReference type="InterPro" id="IPR006196">
    <property type="entry name" value="RNA-binding_domain_S1_IF1"/>
</dbReference>
<feature type="compositionally biased region" description="Acidic residues" evidence="8">
    <location>
        <begin position="649"/>
        <end position="662"/>
    </location>
</feature>
<keyword evidence="7" id="KW-0396">Initiation factor</keyword>
<reference evidence="11 12" key="1">
    <citation type="submission" date="2021-06" db="EMBL/GenBank/DDBJ databases">
        <authorList>
            <person name="Palmer J.M."/>
        </authorList>
    </citation>
    <scope>NUCLEOTIDE SEQUENCE [LARGE SCALE GENOMIC DNA]</scope>
    <source>
        <strain evidence="11 12">CL_MEX2019</strain>
        <tissue evidence="11">Muscle</tissue>
    </source>
</reference>
<dbReference type="SMART" id="SM00043">
    <property type="entry name" value="CY"/>
    <property type="match status" value="1"/>
</dbReference>
<evidence type="ECO:0000256" key="5">
    <source>
        <dbReference type="ARBA" id="ARBA00023145"/>
    </source>
</evidence>
<dbReference type="CDD" id="cd00042">
    <property type="entry name" value="CY"/>
    <property type="match status" value="1"/>
</dbReference>
<dbReference type="EMBL" id="JAHUTJ010008539">
    <property type="protein sequence ID" value="MED6266889.1"/>
    <property type="molecule type" value="Genomic_DNA"/>
</dbReference>
<dbReference type="Gene3D" id="3.90.70.10">
    <property type="entry name" value="Cysteine proteinases"/>
    <property type="match status" value="1"/>
</dbReference>
<comment type="caution">
    <text evidence="11">The sequence shown here is derived from an EMBL/GenBank/DDBJ whole genome shotgun (WGS) entry which is preliminary data.</text>
</comment>
<feature type="compositionally biased region" description="Basic and acidic residues" evidence="8">
    <location>
        <begin position="608"/>
        <end position="619"/>
    </location>
</feature>
<dbReference type="Proteomes" id="UP001352852">
    <property type="component" value="Unassembled WGS sequence"/>
</dbReference>
<organism evidence="11 12">
    <name type="scientific">Characodon lateralis</name>
    <dbReference type="NCBI Taxonomy" id="208331"/>
    <lineage>
        <taxon>Eukaryota</taxon>
        <taxon>Metazoa</taxon>
        <taxon>Chordata</taxon>
        <taxon>Craniata</taxon>
        <taxon>Vertebrata</taxon>
        <taxon>Euteleostomi</taxon>
        <taxon>Actinopterygii</taxon>
        <taxon>Neopterygii</taxon>
        <taxon>Teleostei</taxon>
        <taxon>Neoteleostei</taxon>
        <taxon>Acanthomorphata</taxon>
        <taxon>Ovalentaria</taxon>
        <taxon>Atherinomorphae</taxon>
        <taxon>Cyprinodontiformes</taxon>
        <taxon>Goodeidae</taxon>
        <taxon>Characodon</taxon>
    </lineage>
</organism>
<evidence type="ECO:0000256" key="3">
    <source>
        <dbReference type="ARBA" id="ARBA00022801"/>
    </source>
</evidence>
<evidence type="ECO:0000256" key="1">
    <source>
        <dbReference type="ARBA" id="ARBA00008455"/>
    </source>
</evidence>
<feature type="compositionally biased region" description="Polar residues" evidence="8">
    <location>
        <begin position="637"/>
        <end position="647"/>
    </location>
</feature>
<dbReference type="InterPro" id="IPR046350">
    <property type="entry name" value="Cystatin_sf"/>
</dbReference>
<comment type="similarity">
    <text evidence="1">Belongs to the peptidase C1 family.</text>
</comment>
<dbReference type="Pfam" id="PF01176">
    <property type="entry name" value="eIF-1a"/>
    <property type="match status" value="1"/>
</dbReference>
<dbReference type="InterPro" id="IPR012340">
    <property type="entry name" value="NA-bd_OB-fold"/>
</dbReference>
<keyword evidence="6" id="KW-1015">Disulfide bond</keyword>
<dbReference type="SUPFAM" id="SSF54001">
    <property type="entry name" value="Cysteine proteinases"/>
    <property type="match status" value="1"/>
</dbReference>
<evidence type="ECO:0000256" key="4">
    <source>
        <dbReference type="ARBA" id="ARBA00022807"/>
    </source>
</evidence>
<keyword evidence="5" id="KW-0865">Zymogen</keyword>
<dbReference type="SMART" id="SM00652">
    <property type="entry name" value="eIF1a"/>
    <property type="match status" value="1"/>
</dbReference>
<dbReference type="Gene3D" id="3.10.450.10">
    <property type="match status" value="1"/>
</dbReference>
<dbReference type="InterPro" id="IPR013128">
    <property type="entry name" value="Peptidase_C1A"/>
</dbReference>
<name>A0ABU7CZ20_9TELE</name>
<feature type="signal peptide" evidence="9">
    <location>
        <begin position="1"/>
        <end position="23"/>
    </location>
</feature>
<evidence type="ECO:0000259" key="10">
    <source>
        <dbReference type="PROSITE" id="PS50832"/>
    </source>
</evidence>
<feature type="region of interest" description="Disordered" evidence="8">
    <location>
        <begin position="600"/>
        <end position="673"/>
    </location>
</feature>
<feature type="chain" id="PRO_5045451947" description="S1-like domain-containing protein" evidence="9">
    <location>
        <begin position="24"/>
        <end position="673"/>
    </location>
</feature>
<dbReference type="Pfam" id="PF00112">
    <property type="entry name" value="Peptidase_C1"/>
    <property type="match status" value="1"/>
</dbReference>
<dbReference type="PRINTS" id="PR00705">
    <property type="entry name" value="PAPAIN"/>
</dbReference>